<reference evidence="2 3" key="1">
    <citation type="submission" date="2018-08" db="EMBL/GenBank/DDBJ databases">
        <title>Complete genome sequence of JP2-74.</title>
        <authorList>
            <person name="Wu L."/>
        </authorList>
    </citation>
    <scope>NUCLEOTIDE SEQUENCE [LARGE SCALE GENOMIC DNA]</scope>
    <source>
        <strain evidence="2 3">JP2-74</strain>
    </source>
</reference>
<dbReference type="Proteomes" id="UP000259465">
    <property type="component" value="Chromosome"/>
</dbReference>
<dbReference type="AlphaFoldDB" id="A0AAD0WAX1"/>
<dbReference type="Gene3D" id="6.10.140.1310">
    <property type="match status" value="1"/>
</dbReference>
<keyword evidence="3" id="KW-1185">Reference proteome</keyword>
<name>A0AAD0WAX1_9NEIS</name>
<proteinExistence type="predicted"/>
<dbReference type="EMBL" id="CP031968">
    <property type="protein sequence ID" value="AXT48593.1"/>
    <property type="molecule type" value="Genomic_DNA"/>
</dbReference>
<dbReference type="RefSeq" id="WP_107732109.1">
    <property type="nucleotide sequence ID" value="NZ_CP031968.1"/>
</dbReference>
<evidence type="ECO:0000313" key="2">
    <source>
        <dbReference type="EMBL" id="AXT48593.1"/>
    </source>
</evidence>
<sequence>MLTIAKLPNGMINVPADQLTELGIDTTTAGRLIREAKLALLRAERDRLLAASDKTQLSDAPYSAEQRSAWQAYRKQLRDMPESVADLDHVSWPALPA</sequence>
<evidence type="ECO:0000259" key="1">
    <source>
        <dbReference type="Pfam" id="PF16778"/>
    </source>
</evidence>
<feature type="domain" description="Phage tail assembly chaperone-like" evidence="1">
    <location>
        <begin position="40"/>
        <end position="97"/>
    </location>
</feature>
<dbReference type="KEGG" id="crz:D1345_21575"/>
<gene>
    <name evidence="2" type="ORF">D1345_21575</name>
</gene>
<organism evidence="2 3">
    <name type="scientific">Chromobacterium rhizoryzae</name>
    <dbReference type="NCBI Taxonomy" id="1778675"/>
    <lineage>
        <taxon>Bacteria</taxon>
        <taxon>Pseudomonadati</taxon>
        <taxon>Pseudomonadota</taxon>
        <taxon>Betaproteobacteria</taxon>
        <taxon>Neisseriales</taxon>
        <taxon>Chromobacteriaceae</taxon>
        <taxon>Chromobacterium</taxon>
    </lineage>
</organism>
<evidence type="ECO:0000313" key="3">
    <source>
        <dbReference type="Proteomes" id="UP000259465"/>
    </source>
</evidence>
<dbReference type="InterPro" id="IPR031893">
    <property type="entry name" value="Phage_tail_APC"/>
</dbReference>
<accession>A0AAD0WAX1</accession>
<protein>
    <recommendedName>
        <fullName evidence="1">Phage tail assembly chaperone-like domain-containing protein</fullName>
    </recommendedName>
</protein>
<dbReference type="Pfam" id="PF16778">
    <property type="entry name" value="Phage_tail_APC"/>
    <property type="match status" value="1"/>
</dbReference>